<accession>A0A1G7FNI3</accession>
<dbReference type="eggNOG" id="ENOG50331JR">
    <property type="taxonomic scope" value="Bacteria"/>
</dbReference>
<keyword evidence="1" id="KW-1133">Transmembrane helix</keyword>
<gene>
    <name evidence="2" type="ORF">SAMN04487992_103387</name>
</gene>
<keyword evidence="1" id="KW-0812">Transmembrane</keyword>
<dbReference type="RefSeq" id="WP_074537917.1">
    <property type="nucleotide sequence ID" value="NZ_FNBD01000003.1"/>
</dbReference>
<evidence type="ECO:0000313" key="3">
    <source>
        <dbReference type="Proteomes" id="UP000182114"/>
    </source>
</evidence>
<proteinExistence type="predicted"/>
<dbReference type="AlphaFoldDB" id="A0A1G7FNI3"/>
<protein>
    <submittedName>
        <fullName evidence="2">Uncharacterized protein</fullName>
    </submittedName>
</protein>
<evidence type="ECO:0000313" key="2">
    <source>
        <dbReference type="EMBL" id="SDE77433.1"/>
    </source>
</evidence>
<feature type="transmembrane region" description="Helical" evidence="1">
    <location>
        <begin position="189"/>
        <end position="211"/>
    </location>
</feature>
<sequence length="223" mass="26383">MNYLREDQLLNIETYLNQKDLTQIDLRNEVLDHIANGIETKMDSENRSFEEAFSKEVITWNKELGNYSSWWLGIAWIGPKIMMKKCVEILKHFYFKMLLFTLLSTLILYLLLQFVGDVLAFSNIDKLFGLLFFASSMILCYFGYQINTTKYKTSFSFLFNRHYFPFILFYLVINPFVLETHSIFKEDKINIMVLAHNTLAVSNMAFSYFLLKSHMQVKKIKMA</sequence>
<feature type="transmembrane region" description="Helical" evidence="1">
    <location>
        <begin position="158"/>
        <end position="177"/>
    </location>
</feature>
<dbReference type="Proteomes" id="UP000182114">
    <property type="component" value="Unassembled WGS sequence"/>
</dbReference>
<dbReference type="EMBL" id="FNBD01000003">
    <property type="protein sequence ID" value="SDE77433.1"/>
    <property type="molecule type" value="Genomic_DNA"/>
</dbReference>
<feature type="transmembrane region" description="Helical" evidence="1">
    <location>
        <begin position="93"/>
        <end position="115"/>
    </location>
</feature>
<keyword evidence="1" id="KW-0472">Membrane</keyword>
<name>A0A1G7FNI3_9FLAO</name>
<keyword evidence="3" id="KW-1185">Reference proteome</keyword>
<feature type="transmembrane region" description="Helical" evidence="1">
    <location>
        <begin position="127"/>
        <end position="146"/>
    </location>
</feature>
<organism evidence="2 3">
    <name type="scientific">Cellulophaga baltica</name>
    <dbReference type="NCBI Taxonomy" id="76594"/>
    <lineage>
        <taxon>Bacteria</taxon>
        <taxon>Pseudomonadati</taxon>
        <taxon>Bacteroidota</taxon>
        <taxon>Flavobacteriia</taxon>
        <taxon>Flavobacteriales</taxon>
        <taxon>Flavobacteriaceae</taxon>
        <taxon>Cellulophaga</taxon>
    </lineage>
</organism>
<reference evidence="3" key="1">
    <citation type="submission" date="2016-10" db="EMBL/GenBank/DDBJ databases">
        <authorList>
            <person name="Varghese N."/>
            <person name="Submissions S."/>
        </authorList>
    </citation>
    <scope>NUCLEOTIDE SEQUENCE [LARGE SCALE GENOMIC DNA]</scope>
    <source>
        <strain evidence="3">DSM 24729</strain>
    </source>
</reference>
<evidence type="ECO:0000256" key="1">
    <source>
        <dbReference type="SAM" id="Phobius"/>
    </source>
</evidence>